<comment type="similarity">
    <text evidence="3">Belongs to the GRAS family.</text>
</comment>
<feature type="region of interest" description="Disordered" evidence="4">
    <location>
        <begin position="92"/>
        <end position="114"/>
    </location>
</feature>
<feature type="region of interest" description="Leucine repeat II (LRII)" evidence="3">
    <location>
        <begin position="322"/>
        <end position="354"/>
    </location>
</feature>
<dbReference type="Pfam" id="PF03514">
    <property type="entry name" value="GRAS"/>
    <property type="match status" value="1"/>
</dbReference>
<accession>A0AAV3QSW9</accession>
<evidence type="ECO:0008006" key="7">
    <source>
        <dbReference type="Google" id="ProtNLM"/>
    </source>
</evidence>
<keyword evidence="6" id="KW-1185">Reference proteome</keyword>
<dbReference type="PANTHER" id="PTHR31636">
    <property type="entry name" value="OSJNBA0084A10.13 PROTEIN-RELATED"/>
    <property type="match status" value="1"/>
</dbReference>
<organism evidence="5 6">
    <name type="scientific">Lithospermum erythrorhizon</name>
    <name type="common">Purple gromwell</name>
    <name type="synonym">Lithospermum officinale var. erythrorhizon</name>
    <dbReference type="NCBI Taxonomy" id="34254"/>
    <lineage>
        <taxon>Eukaryota</taxon>
        <taxon>Viridiplantae</taxon>
        <taxon>Streptophyta</taxon>
        <taxon>Embryophyta</taxon>
        <taxon>Tracheophyta</taxon>
        <taxon>Spermatophyta</taxon>
        <taxon>Magnoliopsida</taxon>
        <taxon>eudicotyledons</taxon>
        <taxon>Gunneridae</taxon>
        <taxon>Pentapetalae</taxon>
        <taxon>asterids</taxon>
        <taxon>lamiids</taxon>
        <taxon>Boraginales</taxon>
        <taxon>Boraginaceae</taxon>
        <taxon>Boraginoideae</taxon>
        <taxon>Lithospermeae</taxon>
        <taxon>Lithospermum</taxon>
    </lineage>
</organism>
<sequence length="442" mass="50054">MLLAMMRLQAKCIAEQDRELQVEEWGAIHTFCNEYGSFQDTAAHKLTKGPGSQSVSLELHQPPPLSASNALQFFVQKYSHYVNNIGASTDGDKEKERLALSPASSDREERTAEGNPKLSTDQIIILVGERFIGFSSHKFININAHTYPYSSNLEGITLHDKMDVELVQLLLTVTEKISHKQTDRACKLLFNCKKLASNLGTPVQRAVFYFAEALAKKIERETGQIVSNIPQHSKISSKLKHHRAVLAWYHKLPFPQALQFAGVQAILEKVMMNSKVHMIDIQMRIGATWAIVMQALSEQQGFKVKQLKLTVIETIEKEAVQEACTQLQNFAKTLNLIFSDHIILLSDMKDLRHHQFEVEPDEVVVAHAPVVLRSMIARPRCLERLMSTLKRLNPSVMVITEVEANHNSPSFVNRFVEHFHTVLLSLTASKISWSAMIRIEWI</sequence>
<evidence type="ECO:0000256" key="4">
    <source>
        <dbReference type="SAM" id="MobiDB-lite"/>
    </source>
</evidence>
<evidence type="ECO:0000313" key="6">
    <source>
        <dbReference type="Proteomes" id="UP001454036"/>
    </source>
</evidence>
<proteinExistence type="inferred from homology"/>
<dbReference type="InterPro" id="IPR005202">
    <property type="entry name" value="TF_GRAS"/>
</dbReference>
<keyword evidence="2" id="KW-0804">Transcription</keyword>
<dbReference type="EMBL" id="BAABME010005279">
    <property type="protein sequence ID" value="GAA0165177.1"/>
    <property type="molecule type" value="Genomic_DNA"/>
</dbReference>
<dbReference type="Proteomes" id="UP001454036">
    <property type="component" value="Unassembled WGS sequence"/>
</dbReference>
<dbReference type="PROSITE" id="PS50985">
    <property type="entry name" value="GRAS"/>
    <property type="match status" value="1"/>
</dbReference>
<comment type="caution">
    <text evidence="5">The sequence shown here is derived from an EMBL/GenBank/DDBJ whole genome shotgun (WGS) entry which is preliminary data.</text>
</comment>
<reference evidence="5 6" key="1">
    <citation type="submission" date="2024-01" db="EMBL/GenBank/DDBJ databases">
        <title>The complete chloroplast genome sequence of Lithospermum erythrorhizon: insights into the phylogenetic relationship among Boraginaceae species and the maternal lineages of purple gromwells.</title>
        <authorList>
            <person name="Okada T."/>
            <person name="Watanabe K."/>
        </authorList>
    </citation>
    <scope>NUCLEOTIDE SEQUENCE [LARGE SCALE GENOMIC DNA]</scope>
</reference>
<dbReference type="AlphaFoldDB" id="A0AAV3QSW9"/>
<evidence type="ECO:0000256" key="3">
    <source>
        <dbReference type="PROSITE-ProRule" id="PRU01191"/>
    </source>
</evidence>
<keyword evidence="1" id="KW-0805">Transcription regulation</keyword>
<evidence type="ECO:0000313" key="5">
    <source>
        <dbReference type="EMBL" id="GAA0165177.1"/>
    </source>
</evidence>
<gene>
    <name evidence="5" type="ORF">LIER_20646</name>
</gene>
<evidence type="ECO:0000256" key="1">
    <source>
        <dbReference type="ARBA" id="ARBA00023015"/>
    </source>
</evidence>
<evidence type="ECO:0000256" key="2">
    <source>
        <dbReference type="ARBA" id="ARBA00023163"/>
    </source>
</evidence>
<comment type="caution">
    <text evidence="3">Lacks conserved residue(s) required for the propagation of feature annotation.</text>
</comment>
<name>A0AAV3QSW9_LITER</name>
<protein>
    <recommendedName>
        <fullName evidence="7">DELLA protein</fullName>
    </recommendedName>
</protein>